<dbReference type="RefSeq" id="WP_406701223.1">
    <property type="nucleotide sequence ID" value="NZ_CP155447.1"/>
</dbReference>
<evidence type="ECO:0000256" key="1">
    <source>
        <dbReference type="SAM" id="Phobius"/>
    </source>
</evidence>
<feature type="transmembrane region" description="Helical" evidence="1">
    <location>
        <begin position="49"/>
        <end position="68"/>
    </location>
</feature>
<proteinExistence type="predicted"/>
<keyword evidence="1" id="KW-1133">Transmembrane helix</keyword>
<gene>
    <name evidence="2" type="ORF">V5E97_26940</name>
</gene>
<dbReference type="AlphaFoldDB" id="A0AAU7CT47"/>
<dbReference type="EMBL" id="CP155447">
    <property type="protein sequence ID" value="XBH08376.1"/>
    <property type="molecule type" value="Genomic_DNA"/>
</dbReference>
<dbReference type="InterPro" id="IPR021776">
    <property type="entry name" value="ActD"/>
</dbReference>
<dbReference type="Pfam" id="PF11821">
    <property type="entry name" value="ActD"/>
    <property type="match status" value="1"/>
</dbReference>
<keyword evidence="1" id="KW-0472">Membrane</keyword>
<evidence type="ECO:0000313" key="2">
    <source>
        <dbReference type="EMBL" id="XBH08376.1"/>
    </source>
</evidence>
<protein>
    <submittedName>
        <fullName evidence="2">DUF3341 domain-containing protein</fullName>
    </submittedName>
</protein>
<sequence>MAEFTSAEAVVSAAERAYEAGYRRMDAYSPYPVEGLAEAIGFTRNRLPLLVLIGGLMGGLGAYFMMWYSSVIHYPINVGGRPLHSWPAFIPITFELTILGSAVTAVLGMLGLNGLPMPHHPVFNVPGFALASRNRFFLCIQSDDPQYDPTTVREFLEGLGPKLVSEVATSAGGEATGLGH</sequence>
<reference evidence="2" key="1">
    <citation type="submission" date="2024-05" db="EMBL/GenBank/DDBJ databases">
        <title>Planctomycetes of the genus Singulisphaera possess chitinolytic capabilities.</title>
        <authorList>
            <person name="Ivanova A."/>
        </authorList>
    </citation>
    <scope>NUCLEOTIDE SEQUENCE</scope>
    <source>
        <strain evidence="2">Ch08T</strain>
    </source>
</reference>
<dbReference type="PANTHER" id="PTHR40394">
    <property type="entry name" value="LIPOPROTEIN-RELATED"/>
    <property type="match status" value="1"/>
</dbReference>
<dbReference type="PANTHER" id="PTHR40394:SF2">
    <property type="entry name" value="QUINOL:CYTOCHROME C OXIDOREDUCTASE MEMBRANE PROTEIN"/>
    <property type="match status" value="1"/>
</dbReference>
<keyword evidence="1" id="KW-0812">Transmembrane</keyword>
<feature type="transmembrane region" description="Helical" evidence="1">
    <location>
        <begin position="88"/>
        <end position="110"/>
    </location>
</feature>
<organism evidence="2">
    <name type="scientific">Singulisphaera sp. Ch08</name>
    <dbReference type="NCBI Taxonomy" id="3120278"/>
    <lineage>
        <taxon>Bacteria</taxon>
        <taxon>Pseudomonadati</taxon>
        <taxon>Planctomycetota</taxon>
        <taxon>Planctomycetia</taxon>
        <taxon>Isosphaerales</taxon>
        <taxon>Isosphaeraceae</taxon>
        <taxon>Singulisphaera</taxon>
    </lineage>
</organism>
<name>A0AAU7CT47_9BACT</name>
<accession>A0AAU7CT47</accession>